<dbReference type="EMBL" id="NKQK01000014">
    <property type="protein sequence ID" value="PSS11361.1"/>
    <property type="molecule type" value="Genomic_DNA"/>
</dbReference>
<comment type="caution">
    <text evidence="2">The sequence shown here is derived from an EMBL/GenBank/DDBJ whole genome shotgun (WGS) entry which is preliminary data.</text>
</comment>
<keyword evidence="1" id="KW-0472">Membrane</keyword>
<dbReference type="AlphaFoldDB" id="A0A2R6QN82"/>
<dbReference type="Gramene" id="PSS11361">
    <property type="protein sequence ID" value="PSS11361"/>
    <property type="gene ID" value="CEY00_Acc15635"/>
</dbReference>
<evidence type="ECO:0000313" key="3">
    <source>
        <dbReference type="Proteomes" id="UP000241394"/>
    </source>
</evidence>
<dbReference type="InParanoid" id="A0A2R6QN82"/>
<dbReference type="STRING" id="1590841.A0A2R6QN82"/>
<sequence>MAEENQIQPLAPATIYGKSDEEFANLKPINNRVQRPSSKWPVYVLAGIVFQGMVILVFCTAVLRVETPKVRLHAVAVKSLEYTASPSALLNATVVAEMSVNNNNFGRFRFEDSTVAVLYGNVTVGGGRISGGRARAREDERWNVTVEVRESGGLLRESGNFSGDLSEGLVELRSYAMLVGRVRVMKVVNRKKSAFMNCTMSLHLTTKQIKHLRCR</sequence>
<dbReference type="Proteomes" id="UP000241394">
    <property type="component" value="Chromosome LG14"/>
</dbReference>
<dbReference type="FunCoup" id="A0A2R6QN82">
    <property type="interactions" value="6"/>
</dbReference>
<evidence type="ECO:0000313" key="2">
    <source>
        <dbReference type="EMBL" id="PSS11361.1"/>
    </source>
</evidence>
<keyword evidence="3" id="KW-1185">Reference proteome</keyword>
<keyword evidence="1" id="KW-0812">Transmembrane</keyword>
<reference evidence="2 3" key="1">
    <citation type="submission" date="2017-07" db="EMBL/GenBank/DDBJ databases">
        <title>An improved, manually edited Actinidia chinensis var. chinensis (kiwifruit) genome highlights the challenges associated with draft genomes and gene prediction in plants.</title>
        <authorList>
            <person name="Pilkington S."/>
            <person name="Crowhurst R."/>
            <person name="Hilario E."/>
            <person name="Nardozza S."/>
            <person name="Fraser L."/>
            <person name="Peng Y."/>
            <person name="Gunaseelan K."/>
            <person name="Simpson R."/>
            <person name="Tahir J."/>
            <person name="Deroles S."/>
            <person name="Templeton K."/>
            <person name="Luo Z."/>
            <person name="Davy M."/>
            <person name="Cheng C."/>
            <person name="Mcneilage M."/>
            <person name="Scaglione D."/>
            <person name="Liu Y."/>
            <person name="Zhang Q."/>
            <person name="Datson P."/>
            <person name="De Silva N."/>
            <person name="Gardiner S."/>
            <person name="Bassett H."/>
            <person name="Chagne D."/>
            <person name="Mccallum J."/>
            <person name="Dzierzon H."/>
            <person name="Deng C."/>
            <person name="Wang Y.-Y."/>
            <person name="Barron N."/>
            <person name="Manako K."/>
            <person name="Bowen J."/>
            <person name="Foster T."/>
            <person name="Erridge Z."/>
            <person name="Tiffin H."/>
            <person name="Waite C."/>
            <person name="Davies K."/>
            <person name="Grierson E."/>
            <person name="Laing W."/>
            <person name="Kirk R."/>
            <person name="Chen X."/>
            <person name="Wood M."/>
            <person name="Montefiori M."/>
            <person name="Brummell D."/>
            <person name="Schwinn K."/>
            <person name="Catanach A."/>
            <person name="Fullerton C."/>
            <person name="Li D."/>
            <person name="Meiyalaghan S."/>
            <person name="Nieuwenhuizen N."/>
            <person name="Read N."/>
            <person name="Prakash R."/>
            <person name="Hunter D."/>
            <person name="Zhang H."/>
            <person name="Mckenzie M."/>
            <person name="Knabel M."/>
            <person name="Harris A."/>
            <person name="Allan A."/>
            <person name="Chen A."/>
            <person name="Janssen B."/>
            <person name="Plunkett B."/>
            <person name="Dwamena C."/>
            <person name="Voogd C."/>
            <person name="Leif D."/>
            <person name="Lafferty D."/>
            <person name="Souleyre E."/>
            <person name="Varkonyi-Gasic E."/>
            <person name="Gambi F."/>
            <person name="Hanley J."/>
            <person name="Yao J.-L."/>
            <person name="Cheung J."/>
            <person name="David K."/>
            <person name="Warren B."/>
            <person name="Marsh K."/>
            <person name="Snowden K."/>
            <person name="Lin-Wang K."/>
            <person name="Brian L."/>
            <person name="Martinez-Sanchez M."/>
            <person name="Wang M."/>
            <person name="Ileperuma N."/>
            <person name="Macnee N."/>
            <person name="Campin R."/>
            <person name="Mcatee P."/>
            <person name="Drummond R."/>
            <person name="Espley R."/>
            <person name="Ireland H."/>
            <person name="Wu R."/>
            <person name="Atkinson R."/>
            <person name="Karunairetnam S."/>
            <person name="Bulley S."/>
            <person name="Chunkath S."/>
            <person name="Hanley Z."/>
            <person name="Storey R."/>
            <person name="Thrimawithana A."/>
            <person name="Thomson S."/>
            <person name="David C."/>
            <person name="Testolin R."/>
        </authorList>
    </citation>
    <scope>NUCLEOTIDE SEQUENCE [LARGE SCALE GENOMIC DNA]</scope>
    <source>
        <strain evidence="3">cv. Red5</strain>
        <tissue evidence="2">Young leaf</tissue>
    </source>
</reference>
<name>A0A2R6QN82_ACTCC</name>
<reference evidence="3" key="2">
    <citation type="journal article" date="2018" name="BMC Genomics">
        <title>A manually annotated Actinidia chinensis var. chinensis (kiwifruit) genome highlights the challenges associated with draft genomes and gene prediction in plants.</title>
        <authorList>
            <person name="Pilkington S.M."/>
            <person name="Crowhurst R."/>
            <person name="Hilario E."/>
            <person name="Nardozza S."/>
            <person name="Fraser L."/>
            <person name="Peng Y."/>
            <person name="Gunaseelan K."/>
            <person name="Simpson R."/>
            <person name="Tahir J."/>
            <person name="Deroles S.C."/>
            <person name="Templeton K."/>
            <person name="Luo Z."/>
            <person name="Davy M."/>
            <person name="Cheng C."/>
            <person name="McNeilage M."/>
            <person name="Scaglione D."/>
            <person name="Liu Y."/>
            <person name="Zhang Q."/>
            <person name="Datson P."/>
            <person name="De Silva N."/>
            <person name="Gardiner S.E."/>
            <person name="Bassett H."/>
            <person name="Chagne D."/>
            <person name="McCallum J."/>
            <person name="Dzierzon H."/>
            <person name="Deng C."/>
            <person name="Wang Y.Y."/>
            <person name="Barron L."/>
            <person name="Manako K."/>
            <person name="Bowen J."/>
            <person name="Foster T.M."/>
            <person name="Erridge Z.A."/>
            <person name="Tiffin H."/>
            <person name="Waite C.N."/>
            <person name="Davies K.M."/>
            <person name="Grierson E.P."/>
            <person name="Laing W.A."/>
            <person name="Kirk R."/>
            <person name="Chen X."/>
            <person name="Wood M."/>
            <person name="Montefiori M."/>
            <person name="Brummell D.A."/>
            <person name="Schwinn K.E."/>
            <person name="Catanach A."/>
            <person name="Fullerton C."/>
            <person name="Li D."/>
            <person name="Meiyalaghan S."/>
            <person name="Nieuwenhuizen N."/>
            <person name="Read N."/>
            <person name="Prakash R."/>
            <person name="Hunter D."/>
            <person name="Zhang H."/>
            <person name="McKenzie M."/>
            <person name="Knabel M."/>
            <person name="Harris A."/>
            <person name="Allan A.C."/>
            <person name="Gleave A."/>
            <person name="Chen A."/>
            <person name="Janssen B.J."/>
            <person name="Plunkett B."/>
            <person name="Ampomah-Dwamena C."/>
            <person name="Voogd C."/>
            <person name="Leif D."/>
            <person name="Lafferty D."/>
            <person name="Souleyre E.J.F."/>
            <person name="Varkonyi-Gasic E."/>
            <person name="Gambi F."/>
            <person name="Hanley J."/>
            <person name="Yao J.L."/>
            <person name="Cheung J."/>
            <person name="David K.M."/>
            <person name="Warren B."/>
            <person name="Marsh K."/>
            <person name="Snowden K.C."/>
            <person name="Lin-Wang K."/>
            <person name="Brian L."/>
            <person name="Martinez-Sanchez M."/>
            <person name="Wang M."/>
            <person name="Ileperuma N."/>
            <person name="Macnee N."/>
            <person name="Campin R."/>
            <person name="McAtee P."/>
            <person name="Drummond R.S.M."/>
            <person name="Espley R.V."/>
            <person name="Ireland H.S."/>
            <person name="Wu R."/>
            <person name="Atkinson R.G."/>
            <person name="Karunairetnam S."/>
            <person name="Bulley S."/>
            <person name="Chunkath S."/>
            <person name="Hanley Z."/>
            <person name="Storey R."/>
            <person name="Thrimawithana A.H."/>
            <person name="Thomson S."/>
            <person name="David C."/>
            <person name="Testolin R."/>
            <person name="Huang H."/>
            <person name="Hellens R.P."/>
            <person name="Schaffer R.J."/>
        </authorList>
    </citation>
    <scope>NUCLEOTIDE SEQUENCE [LARGE SCALE GENOMIC DNA]</scope>
    <source>
        <strain evidence="3">cv. Red5</strain>
    </source>
</reference>
<proteinExistence type="predicted"/>
<dbReference type="PANTHER" id="PTHR31852">
    <property type="entry name" value="LATE EMBRYOGENESIS ABUNDANT (LEA) HYDROXYPROLINE-RICH GLYCOPROTEIN FAMILY"/>
    <property type="match status" value="1"/>
</dbReference>
<organism evidence="2 3">
    <name type="scientific">Actinidia chinensis var. chinensis</name>
    <name type="common">Chinese soft-hair kiwi</name>
    <dbReference type="NCBI Taxonomy" id="1590841"/>
    <lineage>
        <taxon>Eukaryota</taxon>
        <taxon>Viridiplantae</taxon>
        <taxon>Streptophyta</taxon>
        <taxon>Embryophyta</taxon>
        <taxon>Tracheophyta</taxon>
        <taxon>Spermatophyta</taxon>
        <taxon>Magnoliopsida</taxon>
        <taxon>eudicotyledons</taxon>
        <taxon>Gunneridae</taxon>
        <taxon>Pentapetalae</taxon>
        <taxon>asterids</taxon>
        <taxon>Ericales</taxon>
        <taxon>Actinidiaceae</taxon>
        <taxon>Actinidia</taxon>
    </lineage>
</organism>
<accession>A0A2R6QN82</accession>
<dbReference type="OrthoDB" id="1894389at2759"/>
<gene>
    <name evidence="2" type="ORF">CEY00_Acc15635</name>
</gene>
<evidence type="ECO:0000256" key="1">
    <source>
        <dbReference type="SAM" id="Phobius"/>
    </source>
</evidence>
<keyword evidence="1" id="KW-1133">Transmembrane helix</keyword>
<dbReference type="InterPro" id="IPR055301">
    <property type="entry name" value="Lea14-like_2"/>
</dbReference>
<protein>
    <submittedName>
        <fullName evidence="2">Late embryogenesis abundant protein</fullName>
    </submittedName>
</protein>
<dbReference type="OMA" id="SDINSRM"/>
<feature type="transmembrane region" description="Helical" evidence="1">
    <location>
        <begin position="40"/>
        <end position="63"/>
    </location>
</feature>